<dbReference type="GO" id="GO:0016787">
    <property type="term" value="F:hydrolase activity"/>
    <property type="evidence" value="ECO:0007669"/>
    <property type="project" value="UniProtKB-KW"/>
</dbReference>
<keyword evidence="3" id="KW-1185">Reference proteome</keyword>
<comment type="caution">
    <text evidence="2">The sequence shown here is derived from an EMBL/GenBank/DDBJ whole genome shotgun (WGS) entry which is preliminary data.</text>
</comment>
<reference evidence="2" key="1">
    <citation type="journal article" date="2020" name="Stud. Mycol.">
        <title>101 Dothideomycetes genomes: a test case for predicting lifestyles and emergence of pathogens.</title>
        <authorList>
            <person name="Haridas S."/>
            <person name="Albert R."/>
            <person name="Binder M."/>
            <person name="Bloem J."/>
            <person name="Labutti K."/>
            <person name="Salamov A."/>
            <person name="Andreopoulos B."/>
            <person name="Baker S."/>
            <person name="Barry K."/>
            <person name="Bills G."/>
            <person name="Bluhm B."/>
            <person name="Cannon C."/>
            <person name="Castanera R."/>
            <person name="Culley D."/>
            <person name="Daum C."/>
            <person name="Ezra D."/>
            <person name="Gonzalez J."/>
            <person name="Henrissat B."/>
            <person name="Kuo A."/>
            <person name="Liang C."/>
            <person name="Lipzen A."/>
            <person name="Lutzoni F."/>
            <person name="Magnuson J."/>
            <person name="Mondo S."/>
            <person name="Nolan M."/>
            <person name="Ohm R."/>
            <person name="Pangilinan J."/>
            <person name="Park H.-J."/>
            <person name="Ramirez L."/>
            <person name="Alfaro M."/>
            <person name="Sun H."/>
            <person name="Tritt A."/>
            <person name="Yoshinaga Y."/>
            <person name="Zwiers L.-H."/>
            <person name="Turgeon B."/>
            <person name="Goodwin S."/>
            <person name="Spatafora J."/>
            <person name="Crous P."/>
            <person name="Grigoriev I."/>
        </authorList>
    </citation>
    <scope>NUCLEOTIDE SEQUENCE</scope>
    <source>
        <strain evidence="2">CBS 260.36</strain>
    </source>
</reference>
<dbReference type="Pfam" id="PF12697">
    <property type="entry name" value="Abhydrolase_6"/>
    <property type="match status" value="1"/>
</dbReference>
<dbReference type="PANTHER" id="PTHR45763">
    <property type="entry name" value="HYDROLASE, ALPHA/BETA FOLD FAMILY PROTEIN, EXPRESSED-RELATED"/>
    <property type="match status" value="1"/>
</dbReference>
<dbReference type="InterPro" id="IPR000073">
    <property type="entry name" value="AB_hydrolase_1"/>
</dbReference>
<name>A0A9P4JAA8_9PEZI</name>
<dbReference type="SUPFAM" id="SSF53474">
    <property type="entry name" value="alpha/beta-Hydrolases"/>
    <property type="match status" value="1"/>
</dbReference>
<dbReference type="EMBL" id="ML996081">
    <property type="protein sequence ID" value="KAF2157936.1"/>
    <property type="molecule type" value="Genomic_DNA"/>
</dbReference>
<dbReference type="AlphaFoldDB" id="A0A9P4JAA8"/>
<keyword evidence="2" id="KW-0378">Hydrolase</keyword>
<gene>
    <name evidence="2" type="ORF">K461DRAFT_290198</name>
</gene>
<organism evidence="2 3">
    <name type="scientific">Myriangium duriaei CBS 260.36</name>
    <dbReference type="NCBI Taxonomy" id="1168546"/>
    <lineage>
        <taxon>Eukaryota</taxon>
        <taxon>Fungi</taxon>
        <taxon>Dikarya</taxon>
        <taxon>Ascomycota</taxon>
        <taxon>Pezizomycotina</taxon>
        <taxon>Dothideomycetes</taxon>
        <taxon>Dothideomycetidae</taxon>
        <taxon>Myriangiales</taxon>
        <taxon>Myriangiaceae</taxon>
        <taxon>Myriangium</taxon>
    </lineage>
</organism>
<proteinExistence type="predicted"/>
<dbReference type="InterPro" id="IPR029058">
    <property type="entry name" value="AB_hydrolase_fold"/>
</dbReference>
<evidence type="ECO:0000313" key="2">
    <source>
        <dbReference type="EMBL" id="KAF2157936.1"/>
    </source>
</evidence>
<dbReference type="Gene3D" id="3.40.50.1820">
    <property type="entry name" value="alpha/beta hydrolase"/>
    <property type="match status" value="1"/>
</dbReference>
<feature type="domain" description="AB hydrolase-1" evidence="1">
    <location>
        <begin position="29"/>
        <end position="284"/>
    </location>
</feature>
<accession>A0A9P4JAA8</accession>
<protein>
    <submittedName>
        <fullName evidence="2">Valacyclovir hydrolase</fullName>
    </submittedName>
</protein>
<dbReference type="Proteomes" id="UP000799439">
    <property type="component" value="Unassembled WGS sequence"/>
</dbReference>
<evidence type="ECO:0000259" key="1">
    <source>
        <dbReference type="Pfam" id="PF12697"/>
    </source>
</evidence>
<sequence length="298" mass="32185">MAQTFRLASGRTLSYQVRGSQSSDAVPFVYLHGTPSAYPVMNTLSSGCEKRNFKLISYSRSGYGDSTRNKGRSIIDVVDDVRALLEHLGLKGRPCVVGGWSGGGPHVLACAARLEGCVGALCVAGVAPYDAEGLDWLEGQGDDNIQETKAALEGEEALQKFVGEQRIGLLGADAAGIIQEMSSILPDADKKALSENKEMGDYCAESFQVALQHSGDGWVDDGLAFVKPWGFELSEIKAKVFLYQGSVDLMVPYGHGQWLAKNIPQKYLVSHLIEGEGHISIWLDYMQSMLDELSSVSS</sequence>
<dbReference type="OrthoDB" id="294702at2759"/>
<dbReference type="PANTHER" id="PTHR45763:SF46">
    <property type="entry name" value="AB HYDROLASE-1 DOMAIN-CONTAINING PROTEIN"/>
    <property type="match status" value="1"/>
</dbReference>
<evidence type="ECO:0000313" key="3">
    <source>
        <dbReference type="Proteomes" id="UP000799439"/>
    </source>
</evidence>